<accession>A0AAJ0FY66</accession>
<evidence type="ECO:0000313" key="3">
    <source>
        <dbReference type="EMBL" id="KAK2593280.1"/>
    </source>
</evidence>
<sequence>MAEDKPPQSTKKPKGSEERLQDERTLRQFTEQVLDCRQMELEMAEAENKRLLKNLDNLSKETAEIKAQLLEARNQLKTKDRNLQDAGDHIFRLQPYREDITESEAREMYKAMCDKVQRWVENRLPATLESLSASQVKKPPAQQAAKFLSLLREPGKRCLAVRHGDEYHIVAGIMYYLWLAFFSKPFYCPLDDSNDESTLLWIAGIETAMSKSRGVERFREWRSETLAALSSQKSFQSRRESYLHLISKDLSSYLTVAFPKLTTAELQSSLRKAVIQPAADLTHRLHTSVNVFWLKWPLKTASSRLEVYECANLADGGRIIDLSGTSPNSSCRRDAKYLFDIAPGLFVERVEGGRKMALKSICRPKVLIHASEGQVAHRSTLLTWLYNATTC</sequence>
<feature type="compositionally biased region" description="Basic and acidic residues" evidence="2">
    <location>
        <begin position="14"/>
        <end position="25"/>
    </location>
</feature>
<keyword evidence="1" id="KW-0175">Coiled coil</keyword>
<evidence type="ECO:0000313" key="4">
    <source>
        <dbReference type="Proteomes" id="UP001251528"/>
    </source>
</evidence>
<dbReference type="Proteomes" id="UP001251528">
    <property type="component" value="Unassembled WGS sequence"/>
</dbReference>
<proteinExistence type="predicted"/>
<evidence type="ECO:0000256" key="1">
    <source>
        <dbReference type="SAM" id="Coils"/>
    </source>
</evidence>
<comment type="caution">
    <text evidence="3">The sequence shown here is derived from an EMBL/GenBank/DDBJ whole genome shotgun (WGS) entry which is preliminary data.</text>
</comment>
<dbReference type="AlphaFoldDB" id="A0AAJ0FY66"/>
<gene>
    <name evidence="3" type="ORF">QQS21_009004</name>
</gene>
<evidence type="ECO:0000256" key="2">
    <source>
        <dbReference type="SAM" id="MobiDB-lite"/>
    </source>
</evidence>
<protein>
    <submittedName>
        <fullName evidence="3">Uncharacterized protein</fullName>
    </submittedName>
</protein>
<organism evidence="3 4">
    <name type="scientific">Conoideocrella luteorostrata</name>
    <dbReference type="NCBI Taxonomy" id="1105319"/>
    <lineage>
        <taxon>Eukaryota</taxon>
        <taxon>Fungi</taxon>
        <taxon>Dikarya</taxon>
        <taxon>Ascomycota</taxon>
        <taxon>Pezizomycotina</taxon>
        <taxon>Sordariomycetes</taxon>
        <taxon>Hypocreomycetidae</taxon>
        <taxon>Hypocreales</taxon>
        <taxon>Clavicipitaceae</taxon>
        <taxon>Conoideocrella</taxon>
    </lineage>
</organism>
<feature type="region of interest" description="Disordered" evidence="2">
    <location>
        <begin position="1"/>
        <end position="25"/>
    </location>
</feature>
<feature type="coiled-coil region" evidence="1">
    <location>
        <begin position="34"/>
        <end position="75"/>
    </location>
</feature>
<reference evidence="3" key="1">
    <citation type="submission" date="2023-06" db="EMBL/GenBank/DDBJ databases">
        <title>Conoideocrella luteorostrata (Hypocreales: Clavicipitaceae), a potential biocontrol fungus for elongate hemlock scale in United States Christmas tree production areas.</title>
        <authorList>
            <person name="Barrett H."/>
            <person name="Lovett B."/>
            <person name="Macias A.M."/>
            <person name="Stajich J.E."/>
            <person name="Kasson M.T."/>
        </authorList>
    </citation>
    <scope>NUCLEOTIDE SEQUENCE</scope>
    <source>
        <strain evidence="3">ARSEF 14590</strain>
    </source>
</reference>
<dbReference type="EMBL" id="JASWJB010000219">
    <property type="protein sequence ID" value="KAK2593280.1"/>
    <property type="molecule type" value="Genomic_DNA"/>
</dbReference>
<name>A0AAJ0FY66_9HYPO</name>
<keyword evidence="4" id="KW-1185">Reference proteome</keyword>